<comment type="caution">
    <text evidence="1">The sequence shown here is derived from an EMBL/GenBank/DDBJ whole genome shotgun (WGS) entry which is preliminary data.</text>
</comment>
<dbReference type="Gene3D" id="1.25.40.20">
    <property type="entry name" value="Ankyrin repeat-containing domain"/>
    <property type="match status" value="1"/>
</dbReference>
<dbReference type="AlphaFoldDB" id="A0A1Y2D2W0"/>
<dbReference type="EMBL" id="MCGO01000001">
    <property type="protein sequence ID" value="ORY53590.1"/>
    <property type="molecule type" value="Genomic_DNA"/>
</dbReference>
<dbReference type="OrthoDB" id="76098at2759"/>
<reference evidence="1 2" key="1">
    <citation type="submission" date="2016-07" db="EMBL/GenBank/DDBJ databases">
        <title>Pervasive Adenine N6-methylation of Active Genes in Fungi.</title>
        <authorList>
            <consortium name="DOE Joint Genome Institute"/>
            <person name="Mondo S.J."/>
            <person name="Dannebaum R.O."/>
            <person name="Kuo R.C."/>
            <person name="Labutti K."/>
            <person name="Haridas S."/>
            <person name="Kuo A."/>
            <person name="Salamov A."/>
            <person name="Ahrendt S.R."/>
            <person name="Lipzen A."/>
            <person name="Sullivan W."/>
            <person name="Andreopoulos W.B."/>
            <person name="Clum A."/>
            <person name="Lindquist E."/>
            <person name="Daum C."/>
            <person name="Ramamoorthy G.K."/>
            <person name="Gryganskyi A."/>
            <person name="Culley D."/>
            <person name="Magnuson J.K."/>
            <person name="James T.Y."/>
            <person name="O'Malley M.A."/>
            <person name="Stajich J.E."/>
            <person name="Spatafora J.W."/>
            <person name="Visel A."/>
            <person name="Grigoriev I.V."/>
        </authorList>
    </citation>
    <scope>NUCLEOTIDE SEQUENCE [LARGE SCALE GENOMIC DNA]</scope>
    <source>
        <strain evidence="1 2">JEL800</strain>
    </source>
</reference>
<dbReference type="InterPro" id="IPR002110">
    <property type="entry name" value="Ankyrin_rpt"/>
</dbReference>
<evidence type="ECO:0000313" key="2">
    <source>
        <dbReference type="Proteomes" id="UP000193642"/>
    </source>
</evidence>
<proteinExistence type="predicted"/>
<dbReference type="InterPro" id="IPR036770">
    <property type="entry name" value="Ankyrin_rpt-contain_sf"/>
</dbReference>
<dbReference type="SUPFAM" id="SSF48403">
    <property type="entry name" value="Ankyrin repeat"/>
    <property type="match status" value="1"/>
</dbReference>
<keyword evidence="2" id="KW-1185">Reference proteome</keyword>
<protein>
    <submittedName>
        <fullName evidence="1">Uncharacterized protein</fullName>
    </submittedName>
</protein>
<gene>
    <name evidence="1" type="ORF">BCR33DRAFT_710985</name>
</gene>
<dbReference type="Proteomes" id="UP000193642">
    <property type="component" value="Unassembled WGS sequence"/>
</dbReference>
<organism evidence="1 2">
    <name type="scientific">Rhizoclosmatium globosum</name>
    <dbReference type="NCBI Taxonomy" id="329046"/>
    <lineage>
        <taxon>Eukaryota</taxon>
        <taxon>Fungi</taxon>
        <taxon>Fungi incertae sedis</taxon>
        <taxon>Chytridiomycota</taxon>
        <taxon>Chytridiomycota incertae sedis</taxon>
        <taxon>Chytridiomycetes</taxon>
        <taxon>Chytridiales</taxon>
        <taxon>Chytriomycetaceae</taxon>
        <taxon>Rhizoclosmatium</taxon>
    </lineage>
</organism>
<evidence type="ECO:0000313" key="1">
    <source>
        <dbReference type="EMBL" id="ORY53590.1"/>
    </source>
</evidence>
<dbReference type="Pfam" id="PF12796">
    <property type="entry name" value="Ank_2"/>
    <property type="match status" value="1"/>
</dbReference>
<name>A0A1Y2D2W0_9FUNG</name>
<accession>A0A1Y2D2W0</accession>
<sequence>MASLHTLPVEVKHEILKQVPINSTLQKVALSGAFAESVFYDITLCHQHIRQSMRVHSSWDDFVAVNSLYNVREWDALPIVYKALLLRESFSLTEGRQVAWSYWKLRESQAMRVVAIWMQSSGWLKGSERMLEWASLNGYWQIVTNLISSIPQSYGIDYDLVWNLALIQNEVGVVQALVSRLDPSVNDSRALCTAAAHDSADVVKILLKCDVDPRAMNYRSLEVAIEQFHIDTLRALLSDSRVQFVTFIYMCVVSIASYVHREVGPAFLFSFLCFYVVSAKAA</sequence>